<evidence type="ECO:0000313" key="2">
    <source>
        <dbReference type="Proteomes" id="UP001152300"/>
    </source>
</evidence>
<proteinExistence type="predicted"/>
<keyword evidence="2" id="KW-1185">Reference proteome</keyword>
<gene>
    <name evidence="1" type="ORF">OCU04_003751</name>
</gene>
<protein>
    <submittedName>
        <fullName evidence="1">Uncharacterized protein</fullName>
    </submittedName>
</protein>
<dbReference type="AlphaFoldDB" id="A0A9X0ASJ3"/>
<organism evidence="1 2">
    <name type="scientific">Sclerotinia nivalis</name>
    <dbReference type="NCBI Taxonomy" id="352851"/>
    <lineage>
        <taxon>Eukaryota</taxon>
        <taxon>Fungi</taxon>
        <taxon>Dikarya</taxon>
        <taxon>Ascomycota</taxon>
        <taxon>Pezizomycotina</taxon>
        <taxon>Leotiomycetes</taxon>
        <taxon>Helotiales</taxon>
        <taxon>Sclerotiniaceae</taxon>
        <taxon>Sclerotinia</taxon>
    </lineage>
</organism>
<dbReference type="EMBL" id="JAPEIS010000003">
    <property type="protein sequence ID" value="KAJ8068181.1"/>
    <property type="molecule type" value="Genomic_DNA"/>
</dbReference>
<comment type="caution">
    <text evidence="1">The sequence shown here is derived from an EMBL/GenBank/DDBJ whole genome shotgun (WGS) entry which is preliminary data.</text>
</comment>
<accession>A0A9X0ASJ3</accession>
<reference evidence="1" key="1">
    <citation type="submission" date="2022-11" db="EMBL/GenBank/DDBJ databases">
        <title>Genome Resource of Sclerotinia nivalis Strain SnTB1, a Plant Pathogen Isolated from American Ginseng.</title>
        <authorList>
            <person name="Fan S."/>
        </authorList>
    </citation>
    <scope>NUCLEOTIDE SEQUENCE</scope>
    <source>
        <strain evidence="1">SnTB1</strain>
    </source>
</reference>
<evidence type="ECO:0000313" key="1">
    <source>
        <dbReference type="EMBL" id="KAJ8068181.1"/>
    </source>
</evidence>
<dbReference type="Proteomes" id="UP001152300">
    <property type="component" value="Unassembled WGS sequence"/>
</dbReference>
<name>A0A9X0ASJ3_9HELO</name>
<sequence>MVHTPKRCLEFFWVISKLVSRIDPQAKNSGGLLSQSDFGSILEIIVAKEEEQRGYGIIGGMTNLRRCIHRARKIDFVRNMVFQILWPNNFGLQAIVTNCHWRYSLYAASRVIYLS</sequence>